<evidence type="ECO:0000313" key="2">
    <source>
        <dbReference type="EMBL" id="EKJ72660.1"/>
    </source>
</evidence>
<dbReference type="EMBL" id="AFNW01000191">
    <property type="protein sequence ID" value="EKJ72660.1"/>
    <property type="molecule type" value="Genomic_DNA"/>
</dbReference>
<dbReference type="PANTHER" id="PTHR21310:SF55">
    <property type="entry name" value="AMINOGLYCOSIDE PHOSPHOTRANSFERASE DOMAIN-CONTAINING PROTEIN"/>
    <property type="match status" value="1"/>
</dbReference>
<evidence type="ECO:0000313" key="3">
    <source>
        <dbReference type="Proteomes" id="UP000007978"/>
    </source>
</evidence>
<name>K3VZM5_FUSPC</name>
<dbReference type="HOGENOM" id="CLU_021768_3_3_1"/>
<dbReference type="KEGG" id="fpu:FPSE_07297"/>
<dbReference type="SUPFAM" id="SSF56112">
    <property type="entry name" value="Protein kinase-like (PK-like)"/>
    <property type="match status" value="1"/>
</dbReference>
<comment type="caution">
    <text evidence="2">The sequence shown here is derived from an EMBL/GenBank/DDBJ whole genome shotgun (WGS) entry which is preliminary data.</text>
</comment>
<dbReference type="PANTHER" id="PTHR21310">
    <property type="entry name" value="AMINOGLYCOSIDE PHOSPHOTRANSFERASE-RELATED-RELATED"/>
    <property type="match status" value="1"/>
</dbReference>
<accession>K3VZM5</accession>
<sequence>MQFVANHTPIPVPKVHYAFIHKGTSYIVMQHIKGQTAANGWTSRSDESKERILEQLRGMITELRSVTPPEGTKVSSVEGGPFYDCRLPSQLYWGPYASVREFHEALVNNIPWDADYTKYPDLIELFDFYRQAENKLVLTHGDLSSLNILVRGDRVVGIIDWETAGWFPKYWEYTTAKCVNPNNLFWADVVDQFVTPMPDEWKMDFIRRRYFGDLP</sequence>
<dbReference type="eggNOG" id="ENOG502R9UI">
    <property type="taxonomic scope" value="Eukaryota"/>
</dbReference>
<reference evidence="2 3" key="1">
    <citation type="journal article" date="2012" name="PLoS Pathog.">
        <title>Comparative pathogenomics reveals horizontally acquired novel virulence genes in fungi infecting cereal hosts.</title>
        <authorList>
            <person name="Gardiner D.M."/>
            <person name="McDonald M.C."/>
            <person name="Covarelli L."/>
            <person name="Solomon P.S."/>
            <person name="Rusu A.G."/>
            <person name="Marshall M."/>
            <person name="Kazan K."/>
            <person name="Chakraborty S."/>
            <person name="McDonald B.A."/>
            <person name="Manners J.M."/>
        </authorList>
    </citation>
    <scope>NUCLEOTIDE SEQUENCE [LARGE SCALE GENOMIC DNA]</scope>
    <source>
        <strain evidence="2 3">CS3096</strain>
    </source>
</reference>
<keyword evidence="3" id="KW-1185">Reference proteome</keyword>
<dbReference type="OrthoDB" id="8300194at2759"/>
<dbReference type="AlphaFoldDB" id="K3VZM5"/>
<dbReference type="Gene3D" id="3.90.1200.10">
    <property type="match status" value="1"/>
</dbReference>
<dbReference type="InterPro" id="IPR002575">
    <property type="entry name" value="Aminoglycoside_PTrfase"/>
</dbReference>
<dbReference type="Pfam" id="PF01636">
    <property type="entry name" value="APH"/>
    <property type="match status" value="1"/>
</dbReference>
<feature type="domain" description="Aminoglycoside phosphotransferase" evidence="1">
    <location>
        <begin position="1"/>
        <end position="168"/>
    </location>
</feature>
<dbReference type="RefSeq" id="XP_009258690.1">
    <property type="nucleotide sequence ID" value="XM_009260415.1"/>
</dbReference>
<organism evidence="2 3">
    <name type="scientific">Fusarium pseudograminearum (strain CS3096)</name>
    <name type="common">Wheat and barley crown-rot fungus</name>
    <dbReference type="NCBI Taxonomy" id="1028729"/>
    <lineage>
        <taxon>Eukaryota</taxon>
        <taxon>Fungi</taxon>
        <taxon>Dikarya</taxon>
        <taxon>Ascomycota</taxon>
        <taxon>Pezizomycotina</taxon>
        <taxon>Sordariomycetes</taxon>
        <taxon>Hypocreomycetidae</taxon>
        <taxon>Hypocreales</taxon>
        <taxon>Nectriaceae</taxon>
        <taxon>Fusarium</taxon>
    </lineage>
</organism>
<dbReference type="Proteomes" id="UP000007978">
    <property type="component" value="Chromosome 3"/>
</dbReference>
<dbReference type="CDD" id="cd05120">
    <property type="entry name" value="APH_ChoK_like"/>
    <property type="match status" value="1"/>
</dbReference>
<dbReference type="GeneID" id="20365915"/>
<dbReference type="InterPro" id="IPR011009">
    <property type="entry name" value="Kinase-like_dom_sf"/>
</dbReference>
<protein>
    <recommendedName>
        <fullName evidence="1">Aminoglycoside phosphotransferase domain-containing protein</fullName>
    </recommendedName>
</protein>
<dbReference type="InterPro" id="IPR051678">
    <property type="entry name" value="AGP_Transferase"/>
</dbReference>
<proteinExistence type="predicted"/>
<gene>
    <name evidence="2" type="ORF">FPSE_07297</name>
</gene>
<evidence type="ECO:0000259" key="1">
    <source>
        <dbReference type="Pfam" id="PF01636"/>
    </source>
</evidence>